<organism evidence="1">
    <name type="scientific">Eiseniibacteriota bacterium</name>
    <dbReference type="NCBI Taxonomy" id="2212470"/>
    <lineage>
        <taxon>Bacteria</taxon>
        <taxon>Candidatus Eiseniibacteriota</taxon>
    </lineage>
</organism>
<dbReference type="EMBL" id="DSQF01000025">
    <property type="protein sequence ID" value="HGZ44204.1"/>
    <property type="molecule type" value="Genomic_DNA"/>
</dbReference>
<dbReference type="AlphaFoldDB" id="A0A832I303"/>
<name>A0A832I303_UNCEI</name>
<evidence type="ECO:0000313" key="1">
    <source>
        <dbReference type="EMBL" id="HGZ44204.1"/>
    </source>
</evidence>
<protein>
    <submittedName>
        <fullName evidence="1">Uncharacterized protein</fullName>
    </submittedName>
</protein>
<comment type="caution">
    <text evidence="1">The sequence shown here is derived from an EMBL/GenBank/DDBJ whole genome shotgun (WGS) entry which is preliminary data.</text>
</comment>
<reference evidence="1" key="1">
    <citation type="journal article" date="2020" name="mSystems">
        <title>Genome- and Community-Level Interaction Insights into Carbon Utilization and Element Cycling Functions of Hydrothermarchaeota in Hydrothermal Sediment.</title>
        <authorList>
            <person name="Zhou Z."/>
            <person name="Liu Y."/>
            <person name="Xu W."/>
            <person name="Pan J."/>
            <person name="Luo Z.H."/>
            <person name="Li M."/>
        </authorList>
    </citation>
    <scope>NUCLEOTIDE SEQUENCE [LARGE SCALE GENOMIC DNA]</scope>
    <source>
        <strain evidence="1">SpSt-381</strain>
    </source>
</reference>
<accession>A0A832I303</accession>
<sequence>MKPPRPLPIPEYVRKVRTAVRVALPGLDLLEGFISLAPRAEHHDGPQTILERLNGPDRFVPIQRSGERDVMLVNPLDIESVEPLGNVPLTLVLPPAFRITHEERVRVRFMSGRQVEGVLRFELPDELNRVSDFLNADEDFFALHLAHGTLLVNKRRISLTRLYEASPRPARGERSAPATGTDD</sequence>
<gene>
    <name evidence="1" type="ORF">ENR23_12460</name>
</gene>
<proteinExistence type="predicted"/>